<accession>A0AAN6WS22</accession>
<dbReference type="InterPro" id="IPR036770">
    <property type="entry name" value="Ankyrin_rpt-contain_sf"/>
</dbReference>
<feature type="repeat" description="ANK" evidence="3">
    <location>
        <begin position="1231"/>
        <end position="1263"/>
    </location>
</feature>
<feature type="repeat" description="ANK" evidence="3">
    <location>
        <begin position="609"/>
        <end position="633"/>
    </location>
</feature>
<dbReference type="PANTHER" id="PTHR24123">
    <property type="entry name" value="ANKYRIN REPEAT-CONTAINING"/>
    <property type="match status" value="1"/>
</dbReference>
<dbReference type="PANTHER" id="PTHR24123:SF141">
    <property type="entry name" value="ANKYRIN 2, ISOFORM U"/>
    <property type="match status" value="1"/>
</dbReference>
<feature type="repeat" description="ANK" evidence="3">
    <location>
        <begin position="1636"/>
        <end position="1668"/>
    </location>
</feature>
<dbReference type="InterPro" id="IPR027417">
    <property type="entry name" value="P-loop_NTPase"/>
</dbReference>
<feature type="domain" description="Nephrocystin 3-like N-terminal" evidence="5">
    <location>
        <begin position="72"/>
        <end position="237"/>
    </location>
</feature>
<evidence type="ECO:0000259" key="5">
    <source>
        <dbReference type="Pfam" id="PF24883"/>
    </source>
</evidence>
<dbReference type="InterPro" id="IPR002110">
    <property type="entry name" value="Ankyrin_rpt"/>
</dbReference>
<reference evidence="6" key="1">
    <citation type="journal article" date="2023" name="Mol. Phylogenet. Evol.">
        <title>Genome-scale phylogeny and comparative genomics of the fungal order Sordariales.</title>
        <authorList>
            <person name="Hensen N."/>
            <person name="Bonometti L."/>
            <person name="Westerberg I."/>
            <person name="Brannstrom I.O."/>
            <person name="Guillou S."/>
            <person name="Cros-Aarteil S."/>
            <person name="Calhoun S."/>
            <person name="Haridas S."/>
            <person name="Kuo A."/>
            <person name="Mondo S."/>
            <person name="Pangilinan J."/>
            <person name="Riley R."/>
            <person name="LaButti K."/>
            <person name="Andreopoulos B."/>
            <person name="Lipzen A."/>
            <person name="Chen C."/>
            <person name="Yan M."/>
            <person name="Daum C."/>
            <person name="Ng V."/>
            <person name="Clum A."/>
            <person name="Steindorff A."/>
            <person name="Ohm R.A."/>
            <person name="Martin F."/>
            <person name="Silar P."/>
            <person name="Natvig D.O."/>
            <person name="Lalanne C."/>
            <person name="Gautier V."/>
            <person name="Ament-Velasquez S.L."/>
            <person name="Kruys A."/>
            <person name="Hutchinson M.I."/>
            <person name="Powell A.J."/>
            <person name="Barry K."/>
            <person name="Miller A.N."/>
            <person name="Grigoriev I.V."/>
            <person name="Debuchy R."/>
            <person name="Gladieux P."/>
            <person name="Hiltunen Thoren M."/>
            <person name="Johannesson H."/>
        </authorList>
    </citation>
    <scope>NUCLEOTIDE SEQUENCE</scope>
    <source>
        <strain evidence="6">PSN309</strain>
    </source>
</reference>
<comment type="caution">
    <text evidence="6">The sequence shown here is derived from an EMBL/GenBank/DDBJ whole genome shotgun (WGS) entry which is preliminary data.</text>
</comment>
<gene>
    <name evidence="6" type="ORF">QBC35DRAFT_436756</name>
</gene>
<evidence type="ECO:0000313" key="6">
    <source>
        <dbReference type="EMBL" id="KAK4186673.1"/>
    </source>
</evidence>
<sequence>MHTGKINDDADSGEWDNDAVILGRDDVSDFNEDNILPQSPETLAKIRSWLRPTEYDHAGGEYKKHLASHLAGTGDWLFASDAYQKWHTGTDQGLLWIRGIPGSGKSVFAASIVARLRQEHCPVLYFFFRQIIDANHSPVAALRDFLVQLLPFSPPLQAALKEYVDEKSDKRRDLESMSSADLWRHLRQAAVYLPKVYCVVDALDEMDQTKDLEPFLQSVAELADWRPRQLKVVVTSRPVAYIEGPLRKAKAFHLRLEEQQVDVDIATYVGHKLSQSAIPKDMQHRIRSAVPGRANGLFLYAKLAMDAFLRPGADVAQVLAHLPQDLNVMYTDLLREHSRRSGVPHSLQLLILQAVTHASRPLRLLEIAEFTNVTQFPEDQRNLKAAKDLVRSACGPLLEILPDETVSVIHHSLTEFLNGTTRKSDPALDELNSYPILRPGPTHQHLALICLSYLLSGCLETVAASASKYRLRENLYLQYPFARYATQNWNIHARKSTQTGHDQTEVNTLIDRLLNDKTLQTLQNLGVLAFASRGFGQHTVPTRLSIAVRFGLTDYVKVLHGRPETRHDIDREDSDDTGSPLCIAAKKGYEDIVKLLLGAGASTAAHIRTGETPLLLAASCNRSQVAKILIEDGGLSPFEMVPLNNGCLEAHPTPWHENAVTMACRNGHLETITVLFPYITTVKQIQTALRSAVKQQRPEVLEILLRHPLAEVNFQPRKEDCPLLITACSASWNLNPNIIRLLLQAGADPNIEQRKESHGWNKEGVILETPLHSFAKSNQRAEGSSFNENRVSNEVIECFEMLVAAGADVNRVDAQGNSVLHHVVNPVVARLLLDAGADPNVTNNKGETLLHACADDGILQVLLADEKTNLEPKTECGLTPLLSAIQTGRRQNAFCLLERGADPNAVDRNGNGVFFLTISMNAYNDSTALEEIPRLIKRLRDAGADPNTPNLDGDNVLHRLVDLTNSNKPLVDAMLRSLVAAEADLESRDRRGRTPLYKLMASTTSSGYVTAEIMMELGAKLHTVDYEGRTLFHSCDTWDYRTKEKFRLFLANGLDPKQTDYAGNTLWHIHRAKLMKSEHYDGSFSTEISPLQPNHSGRTLLHDLAKEGYTARELDIRSERTSADPPTDKIKPFLELVIQMHLGEGVGVDQTDQDGTTPLHLASTHCEFTTRCLLEAGADPVKATRENLTPLHLAVISRRPNILALLLESLRSRMTPESLSSILNTKAQVYRLLTILQYACRSGQSESVRLLLDAGATSLSRDCAWSSCADFEGEDLNWQEEDPQLFGRSYSRRDAVGAGSVRLNDKHRSRPNVYRDREFSGERLDEIRALLTRHALPSLEVLDHAITSAACNGHDYTVDSLTRTRHSLFPEAEPPTDLSIRICLARRDAQRKTVHEALQGPDAARYHRGAYGFLMKAREYELATEVLLDKGLEANEHTLTVLYDLVTGGFASILKKVATREFIAELARWQASKPNRRSYSQSQRRPYLWQPLLMAACQTETPNMDVIRVLVEELGADINAAEMTESGYGPDLKLVRDQSVLHVLAQGTHWWQVAEALPYFLARGADVQVRDASGMTPLLIALGCIPEPSFDVEVIKTLVSFGADTNVIDPRGHSCLARAIGDLEITRFLLQQGARIDSSALTAAITNQKVDIVKGLLTHGADPNMLETEQERQQAEELAAKAHTSSKYWRRRPDKGEPLELYPLELAVRTATDYGKDVEMGKKIIEVLLSHGADPNAIYTSVGTTVMHRIIRHGRFTRLFLTLPCVDLDAKDSEGRTLLHTAVRGPLVDEKGNTIGDAGFNQSDLPSPIEILLKRGADLTAITKNGSTVFHALFPKPHQRTSYSSCDGGPVLRAKLATLLRHLASMPQAQQASLLNAYNDEGQTALHLALGARRLGECRVGLAAALLEAGASPTIPDREDGNTPLHMLLAHSQWRIARDGSLKKDEKIGINVVEQLFRRLISAGDANVKNKQGETPLFGFFTPTTENKPEEKKGEDDYERVLYELFEEAGMDFAVKNDEGQSLLHAVAGGKGPGYCGDDGGNVRRFQFLMDKKGLDPLMEDNRQRTALDIAAGVGSQGILKLFKRGGEGGGGNEGRGGGEDEDVGFDEDDL</sequence>
<keyword evidence="2 3" id="KW-0040">ANK repeat</keyword>
<organism evidence="6 7">
    <name type="scientific">Podospora australis</name>
    <dbReference type="NCBI Taxonomy" id="1536484"/>
    <lineage>
        <taxon>Eukaryota</taxon>
        <taxon>Fungi</taxon>
        <taxon>Dikarya</taxon>
        <taxon>Ascomycota</taxon>
        <taxon>Pezizomycotina</taxon>
        <taxon>Sordariomycetes</taxon>
        <taxon>Sordariomycetidae</taxon>
        <taxon>Sordariales</taxon>
        <taxon>Podosporaceae</taxon>
        <taxon>Podospora</taxon>
    </lineage>
</organism>
<dbReference type="SUPFAM" id="SSF52540">
    <property type="entry name" value="P-loop containing nucleoside triphosphate hydrolases"/>
    <property type="match status" value="1"/>
</dbReference>
<evidence type="ECO:0000313" key="7">
    <source>
        <dbReference type="Proteomes" id="UP001302126"/>
    </source>
</evidence>
<feature type="compositionally biased region" description="Acidic residues" evidence="4">
    <location>
        <begin position="2100"/>
        <end position="2111"/>
    </location>
</feature>
<reference evidence="6" key="2">
    <citation type="submission" date="2023-05" db="EMBL/GenBank/DDBJ databases">
        <authorList>
            <consortium name="Lawrence Berkeley National Laboratory"/>
            <person name="Steindorff A."/>
            <person name="Hensen N."/>
            <person name="Bonometti L."/>
            <person name="Westerberg I."/>
            <person name="Brannstrom I.O."/>
            <person name="Guillou S."/>
            <person name="Cros-Aarteil S."/>
            <person name="Calhoun S."/>
            <person name="Haridas S."/>
            <person name="Kuo A."/>
            <person name="Mondo S."/>
            <person name="Pangilinan J."/>
            <person name="Riley R."/>
            <person name="Labutti K."/>
            <person name="Andreopoulos B."/>
            <person name="Lipzen A."/>
            <person name="Chen C."/>
            <person name="Yanf M."/>
            <person name="Daum C."/>
            <person name="Ng V."/>
            <person name="Clum A."/>
            <person name="Ohm R."/>
            <person name="Martin F."/>
            <person name="Silar P."/>
            <person name="Natvig D."/>
            <person name="Lalanne C."/>
            <person name="Gautier V."/>
            <person name="Ament-Velasquez S.L."/>
            <person name="Kruys A."/>
            <person name="Hutchinson M.I."/>
            <person name="Powell A.J."/>
            <person name="Barry K."/>
            <person name="Miller A.N."/>
            <person name="Grigoriev I.V."/>
            <person name="Debuchy R."/>
            <person name="Gladieux P."/>
            <person name="Thoren M.H."/>
            <person name="Johannesson H."/>
        </authorList>
    </citation>
    <scope>NUCLEOTIDE SEQUENCE</scope>
    <source>
        <strain evidence="6">PSN309</strain>
    </source>
</reference>
<feature type="repeat" description="ANK" evidence="3">
    <location>
        <begin position="1881"/>
        <end position="1918"/>
    </location>
</feature>
<dbReference type="SMART" id="SM00248">
    <property type="entry name" value="ANK"/>
    <property type="match status" value="21"/>
</dbReference>
<feature type="repeat" description="ANK" evidence="3">
    <location>
        <begin position="876"/>
        <end position="908"/>
    </location>
</feature>
<feature type="region of interest" description="Disordered" evidence="4">
    <location>
        <begin position="2084"/>
        <end position="2111"/>
    </location>
</feature>
<evidence type="ECO:0000256" key="4">
    <source>
        <dbReference type="SAM" id="MobiDB-lite"/>
    </source>
</evidence>
<dbReference type="Pfam" id="PF24883">
    <property type="entry name" value="NPHP3_N"/>
    <property type="match status" value="1"/>
</dbReference>
<evidence type="ECO:0000256" key="2">
    <source>
        <dbReference type="ARBA" id="ARBA00023043"/>
    </source>
</evidence>
<proteinExistence type="predicted"/>
<keyword evidence="7" id="KW-1185">Reference proteome</keyword>
<feature type="repeat" description="ANK" evidence="3">
    <location>
        <begin position="576"/>
        <end position="608"/>
    </location>
</feature>
<dbReference type="InterPro" id="IPR056884">
    <property type="entry name" value="NPHP3-like_N"/>
</dbReference>
<dbReference type="Proteomes" id="UP001302126">
    <property type="component" value="Unassembled WGS sequence"/>
</dbReference>
<dbReference type="PROSITE" id="PS50088">
    <property type="entry name" value="ANK_REPEAT"/>
    <property type="match status" value="6"/>
</dbReference>
<name>A0AAN6WS22_9PEZI</name>
<protein>
    <submittedName>
        <fullName evidence="6">Ankyrin</fullName>
    </submittedName>
</protein>
<dbReference type="EMBL" id="MU864418">
    <property type="protein sequence ID" value="KAK4186673.1"/>
    <property type="molecule type" value="Genomic_DNA"/>
</dbReference>
<dbReference type="PROSITE" id="PS50297">
    <property type="entry name" value="ANK_REP_REGION"/>
    <property type="match status" value="3"/>
</dbReference>
<evidence type="ECO:0000256" key="3">
    <source>
        <dbReference type="PROSITE-ProRule" id="PRU00023"/>
    </source>
</evidence>
<evidence type="ECO:0000256" key="1">
    <source>
        <dbReference type="ARBA" id="ARBA00022737"/>
    </source>
</evidence>
<dbReference type="Gene3D" id="3.40.50.300">
    <property type="entry name" value="P-loop containing nucleotide triphosphate hydrolases"/>
    <property type="match status" value="1"/>
</dbReference>
<dbReference type="Gene3D" id="1.25.40.20">
    <property type="entry name" value="Ankyrin repeat-containing domain"/>
    <property type="match status" value="7"/>
</dbReference>
<keyword evidence="1" id="KW-0677">Repeat</keyword>
<dbReference type="Pfam" id="PF12796">
    <property type="entry name" value="Ank_2"/>
    <property type="match status" value="5"/>
</dbReference>
<dbReference type="InterPro" id="IPR051165">
    <property type="entry name" value="Multifunctional_ANK_Repeat"/>
</dbReference>
<dbReference type="SUPFAM" id="SSF48403">
    <property type="entry name" value="Ankyrin repeat"/>
    <property type="match status" value="6"/>
</dbReference>